<evidence type="ECO:0000313" key="3">
    <source>
        <dbReference type="Proteomes" id="UP000075320"/>
    </source>
</evidence>
<gene>
    <name evidence="2" type="ORF">AZI86_18725</name>
</gene>
<keyword evidence="3" id="KW-1185">Reference proteome</keyword>
<protein>
    <recommendedName>
        <fullName evidence="4">Bdellovibrio beta-sandwich domain-containing protein</fullName>
    </recommendedName>
</protein>
<reference evidence="2 3" key="1">
    <citation type="submission" date="2016-03" db="EMBL/GenBank/DDBJ databases">
        <authorList>
            <person name="Ploux O."/>
        </authorList>
    </citation>
    <scope>NUCLEOTIDE SEQUENCE [LARGE SCALE GENOMIC DNA]</scope>
    <source>
        <strain evidence="2 3">R0</strain>
    </source>
</reference>
<dbReference type="EMBL" id="LUKE01000008">
    <property type="protein sequence ID" value="KYG60953.1"/>
    <property type="molecule type" value="Genomic_DNA"/>
</dbReference>
<dbReference type="RefSeq" id="WP_061836832.1">
    <property type="nucleotide sequence ID" value="NZ_LUKE01000008.1"/>
</dbReference>
<dbReference type="Proteomes" id="UP000075320">
    <property type="component" value="Unassembled WGS sequence"/>
</dbReference>
<feature type="chain" id="PRO_5007572748" description="Bdellovibrio beta-sandwich domain-containing protein" evidence="1">
    <location>
        <begin position="20"/>
        <end position="157"/>
    </location>
</feature>
<feature type="signal peptide" evidence="1">
    <location>
        <begin position="1"/>
        <end position="19"/>
    </location>
</feature>
<evidence type="ECO:0000313" key="2">
    <source>
        <dbReference type="EMBL" id="KYG60953.1"/>
    </source>
</evidence>
<evidence type="ECO:0000256" key="1">
    <source>
        <dbReference type="SAM" id="SignalP"/>
    </source>
</evidence>
<organism evidence="2 3">
    <name type="scientific">Bdellovibrio bacteriovorus</name>
    <dbReference type="NCBI Taxonomy" id="959"/>
    <lineage>
        <taxon>Bacteria</taxon>
        <taxon>Pseudomonadati</taxon>
        <taxon>Bdellovibrionota</taxon>
        <taxon>Bdellovibrionia</taxon>
        <taxon>Bdellovibrionales</taxon>
        <taxon>Pseudobdellovibrionaceae</taxon>
        <taxon>Bdellovibrio</taxon>
    </lineage>
</organism>
<keyword evidence="1" id="KW-0732">Signal</keyword>
<name>A0A150WDB5_BDEBC</name>
<sequence length="157" mass="16999">MKTTLLVLSVTFLGALAQAKTTTYQGVVTSRQQCKDSGGVFATDTACSKIAFTNKSCKITLNMDGRRINKVVVDVPEIKAQKESFFATMSGSASGPWFYDSTKTVYSIKLNSSSSVELKLTADSDVLLGANVYTDHKNVGNKVAYKQYSCANLKAIR</sequence>
<dbReference type="AlphaFoldDB" id="A0A150WDB5"/>
<evidence type="ECO:0008006" key="4">
    <source>
        <dbReference type="Google" id="ProtNLM"/>
    </source>
</evidence>
<proteinExistence type="predicted"/>
<accession>A0A150WDB5</accession>
<comment type="caution">
    <text evidence="2">The sequence shown here is derived from an EMBL/GenBank/DDBJ whole genome shotgun (WGS) entry which is preliminary data.</text>
</comment>